<keyword evidence="3" id="KW-1185">Reference proteome</keyword>
<organism evidence="2 3">
    <name type="scientific">Thermacetogenium phaeum (strain ATCC BAA-254 / DSM 26808 / PB)</name>
    <dbReference type="NCBI Taxonomy" id="1089553"/>
    <lineage>
        <taxon>Bacteria</taxon>
        <taxon>Bacillati</taxon>
        <taxon>Bacillota</taxon>
        <taxon>Clostridia</taxon>
        <taxon>Thermoanaerobacterales</taxon>
        <taxon>Thermoanaerobacteraceae</taxon>
        <taxon>Thermacetogenium</taxon>
    </lineage>
</organism>
<name>K4LDD5_THEPS</name>
<sequence>MDYITAKEAAEKWGISQRRVQVLCEQGRVDGAKRLGWVWAIPKDAPKPADARFKREDREETMIHAKEDSYQNRRG</sequence>
<evidence type="ECO:0000313" key="3">
    <source>
        <dbReference type="Proteomes" id="UP000000467"/>
    </source>
</evidence>
<dbReference type="HOGENOM" id="CLU_178120_1_0_9"/>
<dbReference type="Proteomes" id="UP000000467">
    <property type="component" value="Chromosome"/>
</dbReference>
<dbReference type="RefSeq" id="WP_015049885.1">
    <property type="nucleotide sequence ID" value="NC_018870.1"/>
</dbReference>
<accession>K4LDD5</accession>
<evidence type="ECO:0000313" key="2">
    <source>
        <dbReference type="EMBL" id="AFV11001.1"/>
    </source>
</evidence>
<dbReference type="OrthoDB" id="9799038at2"/>
<protein>
    <submittedName>
        <fullName evidence="2">Putative transposase</fullName>
    </submittedName>
</protein>
<dbReference type="EMBL" id="CP003732">
    <property type="protein sequence ID" value="AFV11001.1"/>
    <property type="molecule type" value="Genomic_DNA"/>
</dbReference>
<reference evidence="2 3" key="1">
    <citation type="journal article" date="2012" name="BMC Genomics">
        <title>Genome-guided analysis of physiological and morphological traits of the fermentative acetate oxidizer Thermacetogenium phaeum.</title>
        <authorList>
            <person name="Oehler D."/>
            <person name="Poehlein A."/>
            <person name="Leimbach A."/>
            <person name="Muller N."/>
            <person name="Daniel R."/>
            <person name="Gottschalk G."/>
            <person name="Schink B."/>
        </authorList>
    </citation>
    <scope>NUCLEOTIDE SEQUENCE [LARGE SCALE GENOMIC DNA]</scope>
    <source>
        <strain evidence="3">ATCC BAA-254 / DSM 26808 / PB</strain>
    </source>
</reference>
<feature type="region of interest" description="Disordered" evidence="1">
    <location>
        <begin position="55"/>
        <end position="75"/>
    </location>
</feature>
<evidence type="ECO:0000256" key="1">
    <source>
        <dbReference type="SAM" id="MobiDB-lite"/>
    </source>
</evidence>
<dbReference type="KEGG" id="tpz:Tph_c07690"/>
<gene>
    <name evidence="2" type="ordered locus">Tph_c07690</name>
</gene>
<dbReference type="STRING" id="1089553.Tph_c07690"/>
<dbReference type="AlphaFoldDB" id="K4LDD5"/>
<proteinExistence type="predicted"/>
<dbReference type="eggNOG" id="COG2909">
    <property type="taxonomic scope" value="Bacteria"/>
</dbReference>